<dbReference type="InterPro" id="IPR007624">
    <property type="entry name" value="RNA_pol_sigma70_r3"/>
</dbReference>
<dbReference type="InterPro" id="IPR013324">
    <property type="entry name" value="RNA_pol_sigma_r3/r4-like"/>
</dbReference>
<dbReference type="Gene3D" id="1.10.10.10">
    <property type="entry name" value="Winged helix-like DNA-binding domain superfamily/Winged helix DNA-binding domain"/>
    <property type="match status" value="2"/>
</dbReference>
<feature type="domain" description="RNA polymerase sigma-70" evidence="7">
    <location>
        <begin position="92"/>
        <end position="105"/>
    </location>
</feature>
<evidence type="ECO:0000256" key="6">
    <source>
        <dbReference type="SAM" id="MobiDB-lite"/>
    </source>
</evidence>
<feature type="region of interest" description="Disordered" evidence="6">
    <location>
        <begin position="1"/>
        <end position="25"/>
    </location>
</feature>
<keyword evidence="4" id="KW-0238">DNA-binding</keyword>
<dbReference type="PRINTS" id="PR00046">
    <property type="entry name" value="SIGMA70FCT"/>
</dbReference>
<proteinExistence type="inferred from homology"/>
<keyword evidence="3" id="KW-0731">Sigma factor</keyword>
<dbReference type="InterPro" id="IPR013325">
    <property type="entry name" value="RNA_pol_sigma_r2"/>
</dbReference>
<evidence type="ECO:0000256" key="5">
    <source>
        <dbReference type="ARBA" id="ARBA00023163"/>
    </source>
</evidence>
<evidence type="ECO:0000256" key="2">
    <source>
        <dbReference type="ARBA" id="ARBA00023015"/>
    </source>
</evidence>
<dbReference type="PROSITE" id="PS00715">
    <property type="entry name" value="SIGMA70_1"/>
    <property type="match status" value="1"/>
</dbReference>
<gene>
    <name evidence="8" type="ORF">MNBD_NITROSPIRAE01-260</name>
</gene>
<dbReference type="Pfam" id="PF04545">
    <property type="entry name" value="Sigma70_r4"/>
    <property type="match status" value="1"/>
</dbReference>
<name>A0A3B1DDN9_9ZZZZ</name>
<organism evidence="8">
    <name type="scientific">hydrothermal vent metagenome</name>
    <dbReference type="NCBI Taxonomy" id="652676"/>
    <lineage>
        <taxon>unclassified sequences</taxon>
        <taxon>metagenomes</taxon>
        <taxon>ecological metagenomes</taxon>
    </lineage>
</organism>
<dbReference type="SUPFAM" id="SSF88659">
    <property type="entry name" value="Sigma3 and sigma4 domains of RNA polymerase sigma factors"/>
    <property type="match status" value="1"/>
</dbReference>
<dbReference type="EMBL" id="UOGF01000017">
    <property type="protein sequence ID" value="VAX26757.1"/>
    <property type="molecule type" value="Genomic_DNA"/>
</dbReference>
<dbReference type="AlphaFoldDB" id="A0A3B1DDN9"/>
<evidence type="ECO:0000256" key="1">
    <source>
        <dbReference type="ARBA" id="ARBA00007788"/>
    </source>
</evidence>
<dbReference type="NCBIfam" id="NF005143">
    <property type="entry name" value="PRK06596.1"/>
    <property type="match status" value="1"/>
</dbReference>
<protein>
    <submittedName>
        <fullName evidence="8">RNA polymerase sigma factor RpoH</fullName>
    </submittedName>
</protein>
<dbReference type="GO" id="GO:0003677">
    <property type="term" value="F:DNA binding"/>
    <property type="evidence" value="ECO:0007669"/>
    <property type="project" value="UniProtKB-KW"/>
</dbReference>
<dbReference type="PIRSF" id="PIRSF000770">
    <property type="entry name" value="RNA_pol_sigma-SigE/K"/>
    <property type="match status" value="1"/>
</dbReference>
<sequence length="306" mass="35402">MNDKRDGDHPPQNPEIPSQVNDRSLSGYDPLHGYLVEVRKYPFLSREEEHALAVRFQEKGDLDAVTQLILSHLRLSVSIAMEYKKLPFNTMDLIQEGNVGLMHAVKKYDPYKNVRVSTYAAWWIRAYILKHILQNWRLVRIGTTEAQRKLFFRLSKEREALEKKGMAVTPKLLADQLNVKEKEVIEMTQRLEGHEISLSTPVGEEGNTSYGDLLPSHQEDTESHLANKQLKTLFQSKLALFSKQLKAREADIISNRVLSEDPKTLETFAKKYGISKERVRQIEKNLLKKLKKFMQTEIPDFKDISI</sequence>
<dbReference type="InterPro" id="IPR000943">
    <property type="entry name" value="RNA_pol_sigma70"/>
</dbReference>
<dbReference type="Pfam" id="PF04542">
    <property type="entry name" value="Sigma70_r2"/>
    <property type="match status" value="1"/>
</dbReference>
<evidence type="ECO:0000256" key="3">
    <source>
        <dbReference type="ARBA" id="ARBA00023082"/>
    </source>
</evidence>
<dbReference type="InterPro" id="IPR036388">
    <property type="entry name" value="WH-like_DNA-bd_sf"/>
</dbReference>
<dbReference type="Gene3D" id="1.20.120.1810">
    <property type="match status" value="1"/>
</dbReference>
<keyword evidence="2" id="KW-0805">Transcription regulation</keyword>
<comment type="similarity">
    <text evidence="1">Belongs to the sigma-70 factor family.</text>
</comment>
<dbReference type="GO" id="GO:0006352">
    <property type="term" value="P:DNA-templated transcription initiation"/>
    <property type="evidence" value="ECO:0007669"/>
    <property type="project" value="InterPro"/>
</dbReference>
<dbReference type="SUPFAM" id="SSF88946">
    <property type="entry name" value="Sigma2 domain of RNA polymerase sigma factors"/>
    <property type="match status" value="1"/>
</dbReference>
<evidence type="ECO:0000256" key="4">
    <source>
        <dbReference type="ARBA" id="ARBA00023125"/>
    </source>
</evidence>
<dbReference type="InterPro" id="IPR007630">
    <property type="entry name" value="RNA_pol_sigma70_r4"/>
</dbReference>
<dbReference type="PANTHER" id="PTHR30376:SF3">
    <property type="entry name" value="RNA POLYMERASE SIGMA FACTOR RPOH"/>
    <property type="match status" value="1"/>
</dbReference>
<dbReference type="InterPro" id="IPR050813">
    <property type="entry name" value="Sigma-70_Factor"/>
</dbReference>
<accession>A0A3B1DDN9</accession>
<reference evidence="8" key="1">
    <citation type="submission" date="2018-06" db="EMBL/GenBank/DDBJ databases">
        <authorList>
            <person name="Zhirakovskaya E."/>
        </authorList>
    </citation>
    <scope>NUCLEOTIDE SEQUENCE</scope>
</reference>
<evidence type="ECO:0000259" key="7">
    <source>
        <dbReference type="PROSITE" id="PS00715"/>
    </source>
</evidence>
<evidence type="ECO:0000313" key="8">
    <source>
        <dbReference type="EMBL" id="VAX26757.1"/>
    </source>
</evidence>
<keyword evidence="5" id="KW-0804">Transcription</keyword>
<dbReference type="InterPro" id="IPR007627">
    <property type="entry name" value="RNA_pol_sigma70_r2"/>
</dbReference>
<dbReference type="Pfam" id="PF04539">
    <property type="entry name" value="Sigma70_r3"/>
    <property type="match status" value="1"/>
</dbReference>
<dbReference type="Pfam" id="PF00140">
    <property type="entry name" value="Sigma70_r1_2"/>
    <property type="match status" value="1"/>
</dbReference>
<dbReference type="InterPro" id="IPR014284">
    <property type="entry name" value="RNA_pol_sigma-70_dom"/>
</dbReference>
<dbReference type="NCBIfam" id="TIGR02937">
    <property type="entry name" value="sigma70-ECF"/>
    <property type="match status" value="1"/>
</dbReference>
<dbReference type="PANTHER" id="PTHR30376">
    <property type="entry name" value="SIGMA FACTOR RPOH HEAT SHOCK RELATED"/>
    <property type="match status" value="1"/>
</dbReference>
<dbReference type="InterPro" id="IPR009042">
    <property type="entry name" value="RNA_pol_sigma70_r1_2"/>
</dbReference>
<dbReference type="GO" id="GO:0016987">
    <property type="term" value="F:sigma factor activity"/>
    <property type="evidence" value="ECO:0007669"/>
    <property type="project" value="UniProtKB-KW"/>
</dbReference>
<feature type="compositionally biased region" description="Polar residues" evidence="6">
    <location>
        <begin position="15"/>
        <end position="24"/>
    </location>
</feature>